<feature type="region of interest" description="Disordered" evidence="1">
    <location>
        <begin position="74"/>
        <end position="166"/>
    </location>
</feature>
<gene>
    <name evidence="2" type="ORF">Vretifemale_16708</name>
</gene>
<keyword evidence="3" id="KW-1185">Reference proteome</keyword>
<comment type="caution">
    <text evidence="2">The sequence shown here is derived from an EMBL/GenBank/DDBJ whole genome shotgun (WGS) entry which is preliminary data.</text>
</comment>
<dbReference type="AlphaFoldDB" id="A0A8J4CW94"/>
<sequence>VQEALARQLGSGAREHFCLPGSVTNVPNTKADEDVGSVNNALGGNNAGCSASTEHLDLGSVAGAVAFILSAEAAPGHRSRRGQGQGHWRAGGGGESPELRECRHRRDQKQQQPQPQPLPETQQPQDQQQQRLRAMLPKGLQQCQQSGPGNHTNNTTTINNNDNWKNENIGKSTAAAVFGQISTIIDKR</sequence>
<feature type="compositionally biased region" description="Low complexity" evidence="1">
    <location>
        <begin position="119"/>
        <end position="130"/>
    </location>
</feature>
<evidence type="ECO:0000256" key="1">
    <source>
        <dbReference type="SAM" id="MobiDB-lite"/>
    </source>
</evidence>
<name>A0A8J4CW94_9CHLO</name>
<feature type="compositionally biased region" description="Gly residues" evidence="1">
    <location>
        <begin position="83"/>
        <end position="95"/>
    </location>
</feature>
<dbReference type="EMBL" id="BNCP01000047">
    <property type="protein sequence ID" value="GIL88901.1"/>
    <property type="molecule type" value="Genomic_DNA"/>
</dbReference>
<protein>
    <submittedName>
        <fullName evidence="2">Uncharacterized protein</fullName>
    </submittedName>
</protein>
<organism evidence="2 3">
    <name type="scientific">Volvox reticuliferus</name>
    <dbReference type="NCBI Taxonomy" id="1737510"/>
    <lineage>
        <taxon>Eukaryota</taxon>
        <taxon>Viridiplantae</taxon>
        <taxon>Chlorophyta</taxon>
        <taxon>core chlorophytes</taxon>
        <taxon>Chlorophyceae</taxon>
        <taxon>CS clade</taxon>
        <taxon>Chlamydomonadales</taxon>
        <taxon>Volvocaceae</taxon>
        <taxon>Volvox</taxon>
    </lineage>
</organism>
<reference evidence="2" key="1">
    <citation type="journal article" date="2021" name="Proc. Natl. Acad. Sci. U.S.A.">
        <title>Three genomes in the algal genus Volvox reveal the fate of a haploid sex-determining region after a transition to homothallism.</title>
        <authorList>
            <person name="Yamamoto K."/>
            <person name="Hamaji T."/>
            <person name="Kawai-Toyooka H."/>
            <person name="Matsuzaki R."/>
            <person name="Takahashi F."/>
            <person name="Nishimura Y."/>
            <person name="Kawachi M."/>
            <person name="Noguchi H."/>
            <person name="Minakuchi Y."/>
            <person name="Umen J.G."/>
            <person name="Toyoda A."/>
            <person name="Nozaki H."/>
        </authorList>
    </citation>
    <scope>NUCLEOTIDE SEQUENCE</scope>
    <source>
        <strain evidence="2">NIES-3786</strain>
    </source>
</reference>
<feature type="compositionally biased region" description="Low complexity" evidence="1">
    <location>
        <begin position="150"/>
        <end position="166"/>
    </location>
</feature>
<evidence type="ECO:0000313" key="2">
    <source>
        <dbReference type="EMBL" id="GIL88901.1"/>
    </source>
</evidence>
<accession>A0A8J4CW94</accession>
<proteinExistence type="predicted"/>
<evidence type="ECO:0000313" key="3">
    <source>
        <dbReference type="Proteomes" id="UP000747110"/>
    </source>
</evidence>
<dbReference type="Proteomes" id="UP000747110">
    <property type="component" value="Unassembled WGS sequence"/>
</dbReference>
<feature type="non-terminal residue" evidence="2">
    <location>
        <position position="1"/>
    </location>
</feature>